<sequence length="36" mass="3954">MESPATHIHNQQIVLATQTQPSCLTSCSLRISGYTH</sequence>
<name>A0A0A9BJ01_ARUDO</name>
<accession>A0A0A9BJ01</accession>
<protein>
    <submittedName>
        <fullName evidence="1">Uncharacterized protein</fullName>
    </submittedName>
</protein>
<reference evidence="1" key="2">
    <citation type="journal article" date="2015" name="Data Brief">
        <title>Shoot transcriptome of the giant reed, Arundo donax.</title>
        <authorList>
            <person name="Barrero R.A."/>
            <person name="Guerrero F.D."/>
            <person name="Moolhuijzen P."/>
            <person name="Goolsby J.A."/>
            <person name="Tidwell J."/>
            <person name="Bellgard S.E."/>
            <person name="Bellgard M.I."/>
        </authorList>
    </citation>
    <scope>NUCLEOTIDE SEQUENCE</scope>
    <source>
        <tissue evidence="1">Shoot tissue taken approximately 20 cm above the soil surface</tissue>
    </source>
</reference>
<dbReference type="AlphaFoldDB" id="A0A0A9BJ01"/>
<dbReference type="EMBL" id="GBRH01236720">
    <property type="protein sequence ID" value="JAD61175.1"/>
    <property type="molecule type" value="Transcribed_RNA"/>
</dbReference>
<proteinExistence type="predicted"/>
<evidence type="ECO:0000313" key="1">
    <source>
        <dbReference type="EMBL" id="JAD61175.1"/>
    </source>
</evidence>
<reference evidence="1" key="1">
    <citation type="submission" date="2014-09" db="EMBL/GenBank/DDBJ databases">
        <authorList>
            <person name="Magalhaes I.L.F."/>
            <person name="Oliveira U."/>
            <person name="Santos F.R."/>
            <person name="Vidigal T.H.D.A."/>
            <person name="Brescovit A.D."/>
            <person name="Santos A.J."/>
        </authorList>
    </citation>
    <scope>NUCLEOTIDE SEQUENCE</scope>
    <source>
        <tissue evidence="1">Shoot tissue taken approximately 20 cm above the soil surface</tissue>
    </source>
</reference>
<organism evidence="1">
    <name type="scientific">Arundo donax</name>
    <name type="common">Giant reed</name>
    <name type="synonym">Donax arundinaceus</name>
    <dbReference type="NCBI Taxonomy" id="35708"/>
    <lineage>
        <taxon>Eukaryota</taxon>
        <taxon>Viridiplantae</taxon>
        <taxon>Streptophyta</taxon>
        <taxon>Embryophyta</taxon>
        <taxon>Tracheophyta</taxon>
        <taxon>Spermatophyta</taxon>
        <taxon>Magnoliopsida</taxon>
        <taxon>Liliopsida</taxon>
        <taxon>Poales</taxon>
        <taxon>Poaceae</taxon>
        <taxon>PACMAD clade</taxon>
        <taxon>Arundinoideae</taxon>
        <taxon>Arundineae</taxon>
        <taxon>Arundo</taxon>
    </lineage>
</organism>